<dbReference type="Proteomes" id="UP000065473">
    <property type="component" value="Chromosome"/>
</dbReference>
<evidence type="ECO:0000313" key="3">
    <source>
        <dbReference type="Proteomes" id="UP000060043"/>
    </source>
</evidence>
<protein>
    <submittedName>
        <fullName evidence="1">Uncharacterized protein</fullName>
    </submittedName>
</protein>
<gene>
    <name evidence="1" type="ORF">ATY89_08750</name>
    <name evidence="2" type="ORF">ATZ20_00160</name>
</gene>
<dbReference type="GeneID" id="14552371"/>
<name>A0A0U2NB93_9CREN</name>
<organism evidence="1 4">
    <name type="scientific">Sulfolobus acidocaldarius</name>
    <dbReference type="NCBI Taxonomy" id="2285"/>
    <lineage>
        <taxon>Archaea</taxon>
        <taxon>Thermoproteota</taxon>
        <taxon>Thermoprotei</taxon>
        <taxon>Sulfolobales</taxon>
        <taxon>Sulfolobaceae</taxon>
        <taxon>Sulfolobus</taxon>
    </lineage>
</organism>
<dbReference type="EMBL" id="CP013695">
    <property type="protein sequence ID" value="ALU30703.1"/>
    <property type="molecule type" value="Genomic_DNA"/>
</dbReference>
<dbReference type="AlphaFoldDB" id="A0A0U2NB93"/>
<dbReference type="Proteomes" id="UP000060043">
    <property type="component" value="Chromosome"/>
</dbReference>
<reference evidence="3 4" key="1">
    <citation type="submission" date="2015-12" db="EMBL/GenBank/DDBJ databases">
        <title>A stable core within a dynamic pangenome in Sulfolobus acidocaldarius.</title>
        <authorList>
            <person name="Anderson R."/>
            <person name="Kouris A."/>
            <person name="Seward C."/>
            <person name="Campbell K."/>
            <person name="Whitaker R."/>
        </authorList>
    </citation>
    <scope>NUCLEOTIDE SEQUENCE [LARGE SCALE GENOMIC DNA]</scope>
    <source>
        <strain evidence="1 4">GG12-C01-09</strain>
        <strain evidence="2 3">NG05B_CO5_07</strain>
    </source>
</reference>
<dbReference type="RefSeq" id="WP_015385697.1">
    <property type="nucleotide sequence ID" value="NZ_BHWZ01000004.1"/>
</dbReference>
<sequence>MGTSKVSMTDMTVLAIRVRLVNLTENLAIPIRPGDKVDVMTVNSKSYKERLYLVLGERAVIN</sequence>
<dbReference type="EMBL" id="CP013694">
    <property type="protein sequence ID" value="ALU30013.1"/>
    <property type="molecule type" value="Genomic_DNA"/>
</dbReference>
<evidence type="ECO:0000313" key="2">
    <source>
        <dbReference type="EMBL" id="ALU30703.1"/>
    </source>
</evidence>
<proteinExistence type="predicted"/>
<accession>A0A0U2NB93</accession>
<evidence type="ECO:0000313" key="4">
    <source>
        <dbReference type="Proteomes" id="UP000065473"/>
    </source>
</evidence>
<evidence type="ECO:0000313" key="1">
    <source>
        <dbReference type="EMBL" id="ALU30013.1"/>
    </source>
</evidence>